<dbReference type="GO" id="GO:0006508">
    <property type="term" value="P:proteolysis"/>
    <property type="evidence" value="ECO:0007669"/>
    <property type="project" value="UniProtKB-KW"/>
</dbReference>
<keyword evidence="4 6" id="KW-0378">Hydrolase</keyword>
<evidence type="ECO:0000256" key="3">
    <source>
        <dbReference type="ARBA" id="ARBA00022729"/>
    </source>
</evidence>
<dbReference type="Pfam" id="PF18962">
    <property type="entry name" value="Por_Secre_tail"/>
    <property type="match status" value="1"/>
</dbReference>
<feature type="active site" description="Charge relay system" evidence="6">
    <location>
        <position position="155"/>
    </location>
</feature>
<keyword evidence="2 6" id="KW-0645">Protease</keyword>
<dbReference type="PANTHER" id="PTHR43806:SF11">
    <property type="entry name" value="CEREVISIN-RELATED"/>
    <property type="match status" value="1"/>
</dbReference>
<dbReference type="PROSITE" id="PS51892">
    <property type="entry name" value="SUBTILASE"/>
    <property type="match status" value="1"/>
</dbReference>
<keyword evidence="5 6" id="KW-0720">Serine protease</keyword>
<feature type="active site" description="Charge relay system" evidence="6">
    <location>
        <position position="122"/>
    </location>
</feature>
<dbReference type="InterPro" id="IPR034058">
    <property type="entry name" value="TagA/B/C/D_pept_dom"/>
</dbReference>
<feature type="domain" description="Peptidase S8/S53" evidence="7">
    <location>
        <begin position="131"/>
        <end position="408"/>
    </location>
</feature>
<evidence type="ECO:0000313" key="9">
    <source>
        <dbReference type="EMBL" id="TWP29833.1"/>
    </source>
</evidence>
<dbReference type="OrthoDB" id="9792152at2"/>
<dbReference type="InterPro" id="IPR050131">
    <property type="entry name" value="Peptidase_S8_subtilisin-like"/>
</dbReference>
<name>A0A563DIY6_9FLAO</name>
<dbReference type="Gene3D" id="2.60.120.380">
    <property type="match status" value="1"/>
</dbReference>
<dbReference type="InterPro" id="IPR008979">
    <property type="entry name" value="Galactose-bd-like_sf"/>
</dbReference>
<gene>
    <name evidence="9" type="ORF">ETU09_02310</name>
</gene>
<dbReference type="InterPro" id="IPR000209">
    <property type="entry name" value="Peptidase_S8/S53_dom"/>
</dbReference>
<evidence type="ECO:0000256" key="1">
    <source>
        <dbReference type="ARBA" id="ARBA00011073"/>
    </source>
</evidence>
<dbReference type="NCBIfam" id="TIGR04183">
    <property type="entry name" value="Por_Secre_tail"/>
    <property type="match status" value="1"/>
</dbReference>
<evidence type="ECO:0000256" key="2">
    <source>
        <dbReference type="ARBA" id="ARBA00022670"/>
    </source>
</evidence>
<accession>A0A563DIY6</accession>
<dbReference type="Pfam" id="PF00082">
    <property type="entry name" value="Peptidase_S8"/>
    <property type="match status" value="1"/>
</dbReference>
<dbReference type="SUPFAM" id="SSF52743">
    <property type="entry name" value="Subtilisin-like"/>
    <property type="match status" value="1"/>
</dbReference>
<dbReference type="RefSeq" id="WP_146291619.1">
    <property type="nucleotide sequence ID" value="NZ_SELH01000013.1"/>
</dbReference>
<keyword evidence="10" id="KW-1185">Reference proteome</keyword>
<evidence type="ECO:0000313" key="10">
    <source>
        <dbReference type="Proteomes" id="UP000319499"/>
    </source>
</evidence>
<evidence type="ECO:0000256" key="6">
    <source>
        <dbReference type="PROSITE-ProRule" id="PRU01240"/>
    </source>
</evidence>
<evidence type="ECO:0000259" key="8">
    <source>
        <dbReference type="Pfam" id="PF18962"/>
    </source>
</evidence>
<feature type="active site" description="Charge relay system" evidence="6">
    <location>
        <position position="354"/>
    </location>
</feature>
<dbReference type="Gene3D" id="3.40.50.200">
    <property type="entry name" value="Peptidase S8/S53 domain"/>
    <property type="match status" value="1"/>
</dbReference>
<protein>
    <submittedName>
        <fullName evidence="9">T9SS type A sorting domain-containing protein</fullName>
    </submittedName>
</protein>
<reference evidence="9 10" key="1">
    <citation type="submission" date="2019-02" db="EMBL/GenBank/DDBJ databases">
        <title>Apibacter muscae sp. nov.: a novel member of the house fly microbiota.</title>
        <authorList>
            <person name="Park R."/>
        </authorList>
    </citation>
    <scope>NUCLEOTIDE SEQUENCE [LARGE SCALE GENOMIC DNA]</scope>
    <source>
        <strain evidence="9 10">AL1</strain>
    </source>
</reference>
<organism evidence="9 10">
    <name type="scientific">Apibacter muscae</name>
    <dbReference type="NCBI Taxonomy" id="2509004"/>
    <lineage>
        <taxon>Bacteria</taxon>
        <taxon>Pseudomonadati</taxon>
        <taxon>Bacteroidota</taxon>
        <taxon>Flavobacteriia</taxon>
        <taxon>Flavobacteriales</taxon>
        <taxon>Weeksellaceae</taxon>
        <taxon>Apibacter</taxon>
    </lineage>
</organism>
<dbReference type="GO" id="GO:0004252">
    <property type="term" value="F:serine-type endopeptidase activity"/>
    <property type="evidence" value="ECO:0007669"/>
    <property type="project" value="UniProtKB-UniRule"/>
</dbReference>
<evidence type="ECO:0000259" key="7">
    <source>
        <dbReference type="Pfam" id="PF00082"/>
    </source>
</evidence>
<keyword evidence="3" id="KW-0732">Signal</keyword>
<comment type="caution">
    <text evidence="9">The sequence shown here is derived from an EMBL/GenBank/DDBJ whole genome shotgun (WGS) entry which is preliminary data.</text>
</comment>
<dbReference type="InterPro" id="IPR023828">
    <property type="entry name" value="Peptidase_S8_Ser-AS"/>
</dbReference>
<dbReference type="PANTHER" id="PTHR43806">
    <property type="entry name" value="PEPTIDASE S8"/>
    <property type="match status" value="1"/>
</dbReference>
<dbReference type="CDD" id="cd04842">
    <property type="entry name" value="Peptidases_S8_Kp43_protease"/>
    <property type="match status" value="1"/>
</dbReference>
<dbReference type="EMBL" id="SELH01000013">
    <property type="protein sequence ID" value="TWP29833.1"/>
    <property type="molecule type" value="Genomic_DNA"/>
</dbReference>
<dbReference type="Proteomes" id="UP000319499">
    <property type="component" value="Unassembled WGS sequence"/>
</dbReference>
<sequence>MNKYILLFTLLFVYTYSFSQTEKDRSSITNSYDQKEIEKVKSELKRKEQIRQEILDKYLNKNSRRVMSDSLEETGLPISINDNGEIIYLKTFNEGSAKTINERILISELAVDGKNMYAGVWDEALPRTTHQDFKNAQGEVRIEKGSDNVQKVSKHSTHVTGTIIGGGYSPAADNLPQGYSKGMAPNAHVKSFDYSNDLSEMTEFAQKGYLVSNHSYGISALNAKGRPVFELNSWVFGAYDFTSYKLDQLAYLNKYYQMVIAAGNDRENYLKINPEKDGYELILNYGVAKNVLTIGAVEEIINYNDPKNVKISTFSNFGPTDDGRIKPNIVAKGVSVYSTGNLSDNSYIFLNGTSMATPSITGSILLLQQYNHKLNSKYLTSASIRGLLQHSAKEAGSYDGPDYIYGWGLADIGAAAQIITDKNKKSILEENQLNNRSTYIKKIKASGAIPLQISISWTDPENKNYNGDILGLSTGKFIAGVKDPDQVNLVNDLDIKVTQINNEGQVIVTYYPWRLNKFQPSLPAKNDGTNDVDNFERIDIPNPNGEYLITISHKGNLTNNSQDYTLIVTGPSMETVETVEEEFKLQETKVYPIPSKDYVYIYVMKNSTYKVYGTSGNLYLTGTLIEGENKIDTSSLSSGIYFVRINDGKNNETKKIIVQ</sequence>
<evidence type="ECO:0000256" key="4">
    <source>
        <dbReference type="ARBA" id="ARBA00022801"/>
    </source>
</evidence>
<dbReference type="AlphaFoldDB" id="A0A563DIY6"/>
<dbReference type="InterPro" id="IPR026444">
    <property type="entry name" value="Secre_tail"/>
</dbReference>
<proteinExistence type="inferred from homology"/>
<dbReference type="PROSITE" id="PS00138">
    <property type="entry name" value="SUBTILASE_SER"/>
    <property type="match status" value="1"/>
</dbReference>
<dbReference type="SUPFAM" id="SSF49785">
    <property type="entry name" value="Galactose-binding domain-like"/>
    <property type="match status" value="1"/>
</dbReference>
<feature type="domain" description="Secretion system C-terminal sorting" evidence="8">
    <location>
        <begin position="590"/>
        <end position="658"/>
    </location>
</feature>
<evidence type="ECO:0000256" key="5">
    <source>
        <dbReference type="ARBA" id="ARBA00022825"/>
    </source>
</evidence>
<comment type="similarity">
    <text evidence="1 6">Belongs to the peptidase S8 family.</text>
</comment>
<dbReference type="InterPro" id="IPR036852">
    <property type="entry name" value="Peptidase_S8/S53_dom_sf"/>
</dbReference>